<dbReference type="InterPro" id="IPR003661">
    <property type="entry name" value="HisK_dim/P_dom"/>
</dbReference>
<dbReference type="InterPro" id="IPR003594">
    <property type="entry name" value="HATPase_dom"/>
</dbReference>
<gene>
    <name evidence="4" type="ORF">MNBD_GAMMA06-1929</name>
</gene>
<dbReference type="SUPFAM" id="SSF55874">
    <property type="entry name" value="ATPase domain of HSP90 chaperone/DNA topoisomerase II/histidine kinase"/>
    <property type="match status" value="1"/>
</dbReference>
<evidence type="ECO:0000313" key="4">
    <source>
        <dbReference type="EMBL" id="VAW53059.1"/>
    </source>
</evidence>
<evidence type="ECO:0000259" key="2">
    <source>
        <dbReference type="PROSITE" id="PS50109"/>
    </source>
</evidence>
<dbReference type="SMART" id="SM00448">
    <property type="entry name" value="REC"/>
    <property type="match status" value="2"/>
</dbReference>
<feature type="domain" description="Histidine kinase" evidence="2">
    <location>
        <begin position="447"/>
        <end position="675"/>
    </location>
</feature>
<dbReference type="EMBL" id="UOFD01000057">
    <property type="protein sequence ID" value="VAW53059.1"/>
    <property type="molecule type" value="Genomic_DNA"/>
</dbReference>
<reference evidence="4" key="1">
    <citation type="submission" date="2018-06" db="EMBL/GenBank/DDBJ databases">
        <authorList>
            <person name="Zhirakovskaya E."/>
        </authorList>
    </citation>
    <scope>NUCLEOTIDE SEQUENCE</scope>
</reference>
<accession>A0A3B0WV46</accession>
<protein>
    <recommendedName>
        <fullName evidence="5">Histidine kinase</fullName>
    </recommendedName>
</protein>
<dbReference type="Gene3D" id="3.40.50.2300">
    <property type="match status" value="2"/>
</dbReference>
<dbReference type="PANTHER" id="PTHR43547:SF2">
    <property type="entry name" value="HYBRID SIGNAL TRANSDUCTION HISTIDINE KINASE C"/>
    <property type="match status" value="1"/>
</dbReference>
<organism evidence="4">
    <name type="scientific">hydrothermal vent metagenome</name>
    <dbReference type="NCBI Taxonomy" id="652676"/>
    <lineage>
        <taxon>unclassified sequences</taxon>
        <taxon>metagenomes</taxon>
        <taxon>ecological metagenomes</taxon>
    </lineage>
</organism>
<dbReference type="Gene3D" id="1.10.287.130">
    <property type="match status" value="1"/>
</dbReference>
<sequence length="812" mass="92662">MPNDNSEPQQPGILIIDDDATIRLLMKDALTNEAYNINEFNNGSDALKHLAHHQVSLVLLDVNMPGISGFDVCTKIRKLSGGSDISIVMVTALEDAESIAKSYDLGATDFISKPINWDTFPFRIQYLIKARNAIVEIKHHKLYLEYMEHISRIITQNKNIEVIMQETMSIMLKIFSADRAILIKPDVNTENGFIVDCEIATNSVTELSVPIINTLEHNILQHANGSEYPIVSHYDSNNLAPFSNNTLKQQMLSTLRLEHTKNWYLIIQQNTSLASWTQLDERTFYKISLRITNILSRYQLTEKLSRSESLLKQAQKIGHLGNWSWNAITKKLIWSDEIYQIYRRQRDTYIPNFNDYFEIDFDEDVNRLNLFKGLQNKISPSYQVIHRIRISNNNIRWVHEQCIGIYNKAGELVEVNGIVQDITKAHNKKEQEVHNNKMDAIGQLTSGIAHDFGNFMTVARGNIELLSEILSRQHNINSGDMELLEDAYSAVNDSVELTRQLLAFSRKKSIAPIYVNVKKIITKFKNLFKNTLGDAIKMSINIEEGLFDILVDPAQFESTLLNIIINARNAMPDGGKVTINAEIRKTELSQEIIHNQDHELGNKCICIYIKDDGIGMSNDILKHAIEPFYTAQINQGNGLGLSMVYGFVKQSRGELIIRSQPEKGTTVYMQLPIYYGSAIEQSKKETVNSLHNVHATILIVEDREPVRKFAARCLKDSNINILEAKNSVTAQKLLNSNKVDLLFTDIFMPGEMDGHELANWTHQQFPEIKILLTTAMENENIKEPAKKHNFQLLQKPYSKDELTEIISRFLVR</sequence>
<dbReference type="InterPro" id="IPR004358">
    <property type="entry name" value="Sig_transdc_His_kin-like_C"/>
</dbReference>
<dbReference type="InterPro" id="IPR035965">
    <property type="entry name" value="PAS-like_dom_sf"/>
</dbReference>
<dbReference type="Pfam" id="PF00072">
    <property type="entry name" value="Response_reg"/>
    <property type="match status" value="2"/>
</dbReference>
<evidence type="ECO:0000256" key="1">
    <source>
        <dbReference type="ARBA" id="ARBA00022553"/>
    </source>
</evidence>
<dbReference type="SMART" id="SM00388">
    <property type="entry name" value="HisKA"/>
    <property type="match status" value="1"/>
</dbReference>
<feature type="domain" description="Response regulatory" evidence="3">
    <location>
        <begin position="12"/>
        <end position="128"/>
    </location>
</feature>
<dbReference type="InterPro" id="IPR005467">
    <property type="entry name" value="His_kinase_dom"/>
</dbReference>
<dbReference type="PANTHER" id="PTHR43547">
    <property type="entry name" value="TWO-COMPONENT HISTIDINE KINASE"/>
    <property type="match status" value="1"/>
</dbReference>
<dbReference type="PRINTS" id="PR00344">
    <property type="entry name" value="BCTRLSENSOR"/>
</dbReference>
<dbReference type="Gene3D" id="3.30.450.20">
    <property type="entry name" value="PAS domain"/>
    <property type="match status" value="1"/>
</dbReference>
<dbReference type="CDD" id="cd00082">
    <property type="entry name" value="HisKA"/>
    <property type="match status" value="1"/>
</dbReference>
<dbReference type="SUPFAM" id="SSF52172">
    <property type="entry name" value="CheY-like"/>
    <property type="match status" value="2"/>
</dbReference>
<dbReference type="Pfam" id="PF02518">
    <property type="entry name" value="HATPase_c"/>
    <property type="match status" value="1"/>
</dbReference>
<dbReference type="SUPFAM" id="SSF47384">
    <property type="entry name" value="Homodimeric domain of signal transducing histidine kinase"/>
    <property type="match status" value="1"/>
</dbReference>
<dbReference type="PROSITE" id="PS50110">
    <property type="entry name" value="RESPONSE_REGULATORY"/>
    <property type="match status" value="2"/>
</dbReference>
<dbReference type="InterPro" id="IPR001789">
    <property type="entry name" value="Sig_transdc_resp-reg_receiver"/>
</dbReference>
<name>A0A3B0WV46_9ZZZZ</name>
<evidence type="ECO:0008006" key="5">
    <source>
        <dbReference type="Google" id="ProtNLM"/>
    </source>
</evidence>
<dbReference type="InterPro" id="IPR011006">
    <property type="entry name" value="CheY-like_superfamily"/>
</dbReference>
<dbReference type="SMART" id="SM00387">
    <property type="entry name" value="HATPase_c"/>
    <property type="match status" value="1"/>
</dbReference>
<dbReference type="PROSITE" id="PS50109">
    <property type="entry name" value="HIS_KIN"/>
    <property type="match status" value="1"/>
</dbReference>
<dbReference type="Gene3D" id="2.10.70.100">
    <property type="match status" value="1"/>
</dbReference>
<evidence type="ECO:0000259" key="3">
    <source>
        <dbReference type="PROSITE" id="PS50110"/>
    </source>
</evidence>
<dbReference type="InterPro" id="IPR036890">
    <property type="entry name" value="HATPase_C_sf"/>
</dbReference>
<dbReference type="AlphaFoldDB" id="A0A3B0WV46"/>
<dbReference type="InterPro" id="IPR036097">
    <property type="entry name" value="HisK_dim/P_sf"/>
</dbReference>
<keyword evidence="1" id="KW-0597">Phosphoprotein</keyword>
<dbReference type="Gene3D" id="3.30.565.10">
    <property type="entry name" value="Histidine kinase-like ATPase, C-terminal domain"/>
    <property type="match status" value="1"/>
</dbReference>
<dbReference type="SUPFAM" id="SSF55785">
    <property type="entry name" value="PYP-like sensor domain (PAS domain)"/>
    <property type="match status" value="1"/>
</dbReference>
<dbReference type="GO" id="GO:0000155">
    <property type="term" value="F:phosphorelay sensor kinase activity"/>
    <property type="evidence" value="ECO:0007669"/>
    <property type="project" value="InterPro"/>
</dbReference>
<proteinExistence type="predicted"/>
<feature type="domain" description="Response regulatory" evidence="3">
    <location>
        <begin position="696"/>
        <end position="810"/>
    </location>
</feature>